<name>A0ABW0TVJ2_9BACL</name>
<proteinExistence type="predicted"/>
<accession>A0ABW0TVJ2</accession>
<dbReference type="Proteomes" id="UP001596071">
    <property type="component" value="Unassembled WGS sequence"/>
</dbReference>
<comment type="caution">
    <text evidence="1">The sequence shown here is derived from an EMBL/GenBank/DDBJ whole genome shotgun (WGS) entry which is preliminary data.</text>
</comment>
<keyword evidence="2" id="KW-1185">Reference proteome</keyword>
<reference evidence="2" key="1">
    <citation type="journal article" date="2019" name="Int. J. Syst. Evol. Microbiol.">
        <title>The Global Catalogue of Microorganisms (GCM) 10K type strain sequencing project: providing services to taxonomists for standard genome sequencing and annotation.</title>
        <authorList>
            <consortium name="The Broad Institute Genomics Platform"/>
            <consortium name="The Broad Institute Genome Sequencing Center for Infectious Disease"/>
            <person name="Wu L."/>
            <person name="Ma J."/>
        </authorList>
    </citation>
    <scope>NUCLEOTIDE SEQUENCE [LARGE SCALE GENOMIC DNA]</scope>
    <source>
        <strain evidence="2">KACC 11299</strain>
    </source>
</reference>
<evidence type="ECO:0008006" key="3">
    <source>
        <dbReference type="Google" id="ProtNLM"/>
    </source>
</evidence>
<organism evidence="1 2">
    <name type="scientific">Sporosarcina koreensis</name>
    <dbReference type="NCBI Taxonomy" id="334735"/>
    <lineage>
        <taxon>Bacteria</taxon>
        <taxon>Bacillati</taxon>
        <taxon>Bacillota</taxon>
        <taxon>Bacilli</taxon>
        <taxon>Bacillales</taxon>
        <taxon>Caryophanaceae</taxon>
        <taxon>Sporosarcina</taxon>
    </lineage>
</organism>
<dbReference type="RefSeq" id="WP_381442538.1">
    <property type="nucleotide sequence ID" value="NZ_JBHSNP010000009.1"/>
</dbReference>
<protein>
    <recommendedName>
        <fullName evidence="3">Ribbon-helix-helix protein, copG family</fullName>
    </recommendedName>
</protein>
<sequence>MAKIDLNKLDEVDKREKEKIKQGSGRRNVTDRFKDDKKKTVTTISVPTPLLRAINEYCKKAGISKAAFFSQLAHERLKNEDLET</sequence>
<evidence type="ECO:0000313" key="1">
    <source>
        <dbReference type="EMBL" id="MFC5602448.1"/>
    </source>
</evidence>
<gene>
    <name evidence="1" type="ORF">ACFPTP_04380</name>
</gene>
<evidence type="ECO:0000313" key="2">
    <source>
        <dbReference type="Proteomes" id="UP001596071"/>
    </source>
</evidence>
<dbReference type="EMBL" id="JBHSNP010000009">
    <property type="protein sequence ID" value="MFC5602448.1"/>
    <property type="molecule type" value="Genomic_DNA"/>
</dbReference>